<evidence type="ECO:0000313" key="3">
    <source>
        <dbReference type="Proteomes" id="UP001221898"/>
    </source>
</evidence>
<dbReference type="Proteomes" id="UP001221898">
    <property type="component" value="Unassembled WGS sequence"/>
</dbReference>
<dbReference type="AlphaFoldDB" id="A0AAD7VZ34"/>
<gene>
    <name evidence="2" type="ORF">AAFF_G00376150</name>
</gene>
<feature type="compositionally biased region" description="Basic residues" evidence="1">
    <location>
        <begin position="56"/>
        <end position="69"/>
    </location>
</feature>
<name>A0AAD7VZ34_9TELE</name>
<comment type="caution">
    <text evidence="2">The sequence shown here is derived from an EMBL/GenBank/DDBJ whole genome shotgun (WGS) entry which is preliminary data.</text>
</comment>
<organism evidence="2 3">
    <name type="scientific">Aldrovandia affinis</name>
    <dbReference type="NCBI Taxonomy" id="143900"/>
    <lineage>
        <taxon>Eukaryota</taxon>
        <taxon>Metazoa</taxon>
        <taxon>Chordata</taxon>
        <taxon>Craniata</taxon>
        <taxon>Vertebrata</taxon>
        <taxon>Euteleostomi</taxon>
        <taxon>Actinopterygii</taxon>
        <taxon>Neopterygii</taxon>
        <taxon>Teleostei</taxon>
        <taxon>Notacanthiformes</taxon>
        <taxon>Halosauridae</taxon>
        <taxon>Aldrovandia</taxon>
    </lineage>
</organism>
<evidence type="ECO:0000256" key="1">
    <source>
        <dbReference type="SAM" id="MobiDB-lite"/>
    </source>
</evidence>
<protein>
    <submittedName>
        <fullName evidence="2">Uncharacterized protein</fullName>
    </submittedName>
</protein>
<feature type="region of interest" description="Disordered" evidence="1">
    <location>
        <begin position="54"/>
        <end position="77"/>
    </location>
</feature>
<evidence type="ECO:0000313" key="2">
    <source>
        <dbReference type="EMBL" id="KAJ8362375.1"/>
    </source>
</evidence>
<feature type="non-terminal residue" evidence="2">
    <location>
        <position position="77"/>
    </location>
</feature>
<keyword evidence="3" id="KW-1185">Reference proteome</keyword>
<dbReference type="EMBL" id="JAINUG010000679">
    <property type="protein sequence ID" value="KAJ8362375.1"/>
    <property type="molecule type" value="Genomic_DNA"/>
</dbReference>
<accession>A0AAD7VZ34</accession>
<sequence length="77" mass="8767">MCFLEQTASPARPLIQSRFPQRVLPHLSLCVRQEPHCTGKVRPLCVLCADMTGSGPHRRARCRRRRSPWRRSEDGGG</sequence>
<proteinExistence type="predicted"/>
<reference evidence="2" key="1">
    <citation type="journal article" date="2023" name="Science">
        <title>Genome structures resolve the early diversification of teleost fishes.</title>
        <authorList>
            <person name="Parey E."/>
            <person name="Louis A."/>
            <person name="Montfort J."/>
            <person name="Bouchez O."/>
            <person name="Roques C."/>
            <person name="Iampietro C."/>
            <person name="Lluch J."/>
            <person name="Castinel A."/>
            <person name="Donnadieu C."/>
            <person name="Desvignes T."/>
            <person name="Floi Bucao C."/>
            <person name="Jouanno E."/>
            <person name="Wen M."/>
            <person name="Mejri S."/>
            <person name="Dirks R."/>
            <person name="Jansen H."/>
            <person name="Henkel C."/>
            <person name="Chen W.J."/>
            <person name="Zahm M."/>
            <person name="Cabau C."/>
            <person name="Klopp C."/>
            <person name="Thompson A.W."/>
            <person name="Robinson-Rechavi M."/>
            <person name="Braasch I."/>
            <person name="Lecointre G."/>
            <person name="Bobe J."/>
            <person name="Postlethwait J.H."/>
            <person name="Berthelot C."/>
            <person name="Roest Crollius H."/>
            <person name="Guiguen Y."/>
        </authorList>
    </citation>
    <scope>NUCLEOTIDE SEQUENCE</scope>
    <source>
        <strain evidence="2">NC1722</strain>
    </source>
</reference>